<sequence length="205" mass="22045">MKDSIPPVKDFAVYNAPLACIFKRLAREHAAGGMLAGMKLPKKSGVSGSSVLFASSAFEQIDEAHLPCVRYRGTLTSEAKSAMGGSLGPTAPKQARLDAPFTPIRQIQISVMSSITAGILNPRPDIAGSKPGHEDWVALVLDAIETGDDQRPDATLDKSTPSPIYFSIGLPEVESEVYYESIITITVAVPAMYRAQRHNTLCQEE</sequence>
<protein>
    <submittedName>
        <fullName evidence="1">Uncharacterized protein</fullName>
    </submittedName>
</protein>
<organism evidence="1">
    <name type="scientific">uncultured Caudovirales phage</name>
    <dbReference type="NCBI Taxonomy" id="2100421"/>
    <lineage>
        <taxon>Viruses</taxon>
        <taxon>Duplodnaviria</taxon>
        <taxon>Heunggongvirae</taxon>
        <taxon>Uroviricota</taxon>
        <taxon>Caudoviricetes</taxon>
        <taxon>Peduoviridae</taxon>
        <taxon>Maltschvirus</taxon>
        <taxon>Maltschvirus maltsch</taxon>
    </lineage>
</organism>
<accession>A0A6J5NZN8</accession>
<evidence type="ECO:0000313" key="1">
    <source>
        <dbReference type="EMBL" id="CAB4162568.1"/>
    </source>
</evidence>
<gene>
    <name evidence="1" type="ORF">UFOVP783_66</name>
</gene>
<name>A0A6J5NZN8_9CAUD</name>
<reference evidence="1" key="1">
    <citation type="submission" date="2020-04" db="EMBL/GenBank/DDBJ databases">
        <authorList>
            <person name="Chiriac C."/>
            <person name="Salcher M."/>
            <person name="Ghai R."/>
            <person name="Kavagutti S V."/>
        </authorList>
    </citation>
    <scope>NUCLEOTIDE SEQUENCE</scope>
</reference>
<dbReference type="EMBL" id="LR796738">
    <property type="protein sequence ID" value="CAB4162568.1"/>
    <property type="molecule type" value="Genomic_DNA"/>
</dbReference>
<proteinExistence type="predicted"/>